<accession>A0A1G2T0K4</accession>
<feature type="transmembrane region" description="Helical" evidence="1">
    <location>
        <begin position="12"/>
        <end position="30"/>
    </location>
</feature>
<evidence type="ECO:0000313" key="3">
    <source>
        <dbReference type="Proteomes" id="UP000178107"/>
    </source>
</evidence>
<dbReference type="Pfam" id="PF04402">
    <property type="entry name" value="SIMPL"/>
    <property type="match status" value="1"/>
</dbReference>
<dbReference type="AlphaFoldDB" id="A0A1G2T0K4"/>
<proteinExistence type="predicted"/>
<organism evidence="2 3">
    <name type="scientific">Candidatus Zambryskibacteria bacterium RIFCSPHIGHO2_01_FULL_46_25</name>
    <dbReference type="NCBI Taxonomy" id="1802738"/>
    <lineage>
        <taxon>Bacteria</taxon>
        <taxon>Candidatus Zambryskiibacteriota</taxon>
    </lineage>
</organism>
<dbReference type="GO" id="GO:0006974">
    <property type="term" value="P:DNA damage response"/>
    <property type="evidence" value="ECO:0007669"/>
    <property type="project" value="TreeGrafter"/>
</dbReference>
<dbReference type="InterPro" id="IPR052022">
    <property type="entry name" value="26kDa_periplasmic_antigen"/>
</dbReference>
<evidence type="ECO:0000256" key="1">
    <source>
        <dbReference type="SAM" id="Phobius"/>
    </source>
</evidence>
<dbReference type="PANTHER" id="PTHR34387:SF1">
    <property type="entry name" value="PERIPLASMIC IMMUNOGENIC PROTEIN"/>
    <property type="match status" value="1"/>
</dbReference>
<sequence>MQTQEMQNIYKWTWIVLIILAVFLGVKTLGSLKDLRDVSPSYNTISVSGEGEVFAVPDVASFSFTVSADAKTVTEAQKQVTDKVDGILEAVKKLGIEEKDIKTTDYSVYPKYVYVPIACTATYCPPLRQTQDGYTANHSITIKVRDTERAGEVLGAAGSAGATNLSGISFTIDDPDALAAEARALAISDAREKAELLSDELDVKLVRVVSFSDSTDGGPMPYYARETLGMGGGDTAVAQKAPTLPTGENKVKIVVNVTYEIR</sequence>
<keyword evidence="1" id="KW-0472">Membrane</keyword>
<protein>
    <recommendedName>
        <fullName evidence="4">DUF541 domain-containing protein</fullName>
    </recommendedName>
</protein>
<evidence type="ECO:0000313" key="2">
    <source>
        <dbReference type="EMBL" id="OHA90827.1"/>
    </source>
</evidence>
<keyword evidence="1" id="KW-1133">Transmembrane helix</keyword>
<name>A0A1G2T0K4_9BACT</name>
<dbReference type="Proteomes" id="UP000178107">
    <property type="component" value="Unassembled WGS sequence"/>
</dbReference>
<keyword evidence="1" id="KW-0812">Transmembrane</keyword>
<dbReference type="Gene3D" id="3.30.110.170">
    <property type="entry name" value="Protein of unknown function (DUF541), domain 1"/>
    <property type="match status" value="1"/>
</dbReference>
<gene>
    <name evidence="2" type="ORF">A2838_03450</name>
</gene>
<comment type="caution">
    <text evidence="2">The sequence shown here is derived from an EMBL/GenBank/DDBJ whole genome shotgun (WGS) entry which is preliminary data.</text>
</comment>
<evidence type="ECO:0008006" key="4">
    <source>
        <dbReference type="Google" id="ProtNLM"/>
    </source>
</evidence>
<dbReference type="EMBL" id="MHVH01000001">
    <property type="protein sequence ID" value="OHA90827.1"/>
    <property type="molecule type" value="Genomic_DNA"/>
</dbReference>
<dbReference type="Gene3D" id="3.30.70.2970">
    <property type="entry name" value="Protein of unknown function (DUF541), domain 2"/>
    <property type="match status" value="1"/>
</dbReference>
<dbReference type="PANTHER" id="PTHR34387">
    <property type="entry name" value="SLR1258 PROTEIN"/>
    <property type="match status" value="1"/>
</dbReference>
<dbReference type="InterPro" id="IPR007497">
    <property type="entry name" value="SIMPL/DUF541"/>
</dbReference>
<reference evidence="2 3" key="1">
    <citation type="journal article" date="2016" name="Nat. Commun.">
        <title>Thousands of microbial genomes shed light on interconnected biogeochemical processes in an aquifer system.</title>
        <authorList>
            <person name="Anantharaman K."/>
            <person name="Brown C.T."/>
            <person name="Hug L.A."/>
            <person name="Sharon I."/>
            <person name="Castelle C.J."/>
            <person name="Probst A.J."/>
            <person name="Thomas B.C."/>
            <person name="Singh A."/>
            <person name="Wilkins M.J."/>
            <person name="Karaoz U."/>
            <person name="Brodie E.L."/>
            <person name="Williams K.H."/>
            <person name="Hubbard S.S."/>
            <person name="Banfield J.F."/>
        </authorList>
    </citation>
    <scope>NUCLEOTIDE SEQUENCE [LARGE SCALE GENOMIC DNA]</scope>
</reference>